<sequence>MTWSVASSTSPLNMDKEVESQRNHKQNINHVKRERLLKIMKYIILGLLSLVLFFTVANAKCEFSPCPPAPTEVFCNAHGGHFYPINEVMGRCCNECLCDPAKLNGGVFIPSDPLNGNCCDDSPDS</sequence>
<dbReference type="InParanoid" id="D3B316"/>
<comment type="caution">
    <text evidence="3">The sequence shown here is derived from an EMBL/GenBank/DDBJ whole genome shotgun (WGS) entry which is preliminary data.</text>
</comment>
<evidence type="ECO:0000256" key="2">
    <source>
        <dbReference type="SAM" id="Phobius"/>
    </source>
</evidence>
<feature type="transmembrane region" description="Helical" evidence="2">
    <location>
        <begin position="39"/>
        <end position="57"/>
    </location>
</feature>
<keyword evidence="4" id="KW-1185">Reference proteome</keyword>
<accession>D3B316</accession>
<evidence type="ECO:0000256" key="1">
    <source>
        <dbReference type="SAM" id="MobiDB-lite"/>
    </source>
</evidence>
<feature type="region of interest" description="Disordered" evidence="1">
    <location>
        <begin position="1"/>
        <end position="24"/>
    </location>
</feature>
<keyword evidence="2" id="KW-0472">Membrane</keyword>
<gene>
    <name evidence="3" type="ORF">PPL_02781</name>
</gene>
<proteinExistence type="predicted"/>
<dbReference type="RefSeq" id="XP_020435831.1">
    <property type="nucleotide sequence ID" value="XM_020573759.1"/>
</dbReference>
<feature type="compositionally biased region" description="Polar residues" evidence="1">
    <location>
        <begin position="1"/>
        <end position="12"/>
    </location>
</feature>
<dbReference type="AlphaFoldDB" id="D3B316"/>
<evidence type="ECO:0000313" key="4">
    <source>
        <dbReference type="Proteomes" id="UP000001396"/>
    </source>
</evidence>
<dbReference type="Proteomes" id="UP000001396">
    <property type="component" value="Unassembled WGS sequence"/>
</dbReference>
<organism evidence="3 4">
    <name type="scientific">Heterostelium pallidum (strain ATCC 26659 / Pp 5 / PN500)</name>
    <name type="common">Cellular slime mold</name>
    <name type="synonym">Polysphondylium pallidum</name>
    <dbReference type="NCBI Taxonomy" id="670386"/>
    <lineage>
        <taxon>Eukaryota</taxon>
        <taxon>Amoebozoa</taxon>
        <taxon>Evosea</taxon>
        <taxon>Eumycetozoa</taxon>
        <taxon>Dictyostelia</taxon>
        <taxon>Acytosteliales</taxon>
        <taxon>Acytosteliaceae</taxon>
        <taxon>Heterostelium</taxon>
    </lineage>
</organism>
<dbReference type="GeneID" id="31358304"/>
<name>D3B316_HETP5</name>
<keyword evidence="2" id="KW-0812">Transmembrane</keyword>
<dbReference type="EMBL" id="ADBJ01000010">
    <property type="protein sequence ID" value="EFA83714.1"/>
    <property type="molecule type" value="Genomic_DNA"/>
</dbReference>
<protein>
    <submittedName>
        <fullName evidence="3">Uncharacterized protein</fullName>
    </submittedName>
</protein>
<keyword evidence="2" id="KW-1133">Transmembrane helix</keyword>
<reference evidence="3 4" key="1">
    <citation type="journal article" date="2011" name="Genome Res.">
        <title>Phylogeny-wide analysis of social amoeba genomes highlights ancient origins for complex intercellular communication.</title>
        <authorList>
            <person name="Heidel A.J."/>
            <person name="Lawal H.M."/>
            <person name="Felder M."/>
            <person name="Schilde C."/>
            <person name="Helps N.R."/>
            <person name="Tunggal B."/>
            <person name="Rivero F."/>
            <person name="John U."/>
            <person name="Schleicher M."/>
            <person name="Eichinger L."/>
            <person name="Platzer M."/>
            <person name="Noegel A.A."/>
            <person name="Schaap P."/>
            <person name="Gloeckner G."/>
        </authorList>
    </citation>
    <scope>NUCLEOTIDE SEQUENCE [LARGE SCALE GENOMIC DNA]</scope>
    <source>
        <strain evidence="4">ATCC 26659 / Pp 5 / PN500</strain>
    </source>
</reference>
<evidence type="ECO:0000313" key="3">
    <source>
        <dbReference type="EMBL" id="EFA83714.1"/>
    </source>
</evidence>